<dbReference type="EMBL" id="CAJNDS010002404">
    <property type="protein sequence ID" value="CAE7461778.1"/>
    <property type="molecule type" value="Genomic_DNA"/>
</dbReference>
<evidence type="ECO:0000313" key="2">
    <source>
        <dbReference type="EMBL" id="CAE7461778.1"/>
    </source>
</evidence>
<dbReference type="Proteomes" id="UP000604046">
    <property type="component" value="Unassembled WGS sequence"/>
</dbReference>
<dbReference type="OrthoDB" id="10025005at2759"/>
<organism evidence="2 3">
    <name type="scientific">Symbiodinium natans</name>
    <dbReference type="NCBI Taxonomy" id="878477"/>
    <lineage>
        <taxon>Eukaryota</taxon>
        <taxon>Sar</taxon>
        <taxon>Alveolata</taxon>
        <taxon>Dinophyceae</taxon>
        <taxon>Suessiales</taxon>
        <taxon>Symbiodiniaceae</taxon>
        <taxon>Symbiodinium</taxon>
    </lineage>
</organism>
<feature type="region of interest" description="Disordered" evidence="1">
    <location>
        <begin position="96"/>
        <end position="128"/>
    </location>
</feature>
<feature type="region of interest" description="Disordered" evidence="1">
    <location>
        <begin position="48"/>
        <end position="74"/>
    </location>
</feature>
<evidence type="ECO:0000256" key="1">
    <source>
        <dbReference type="SAM" id="MobiDB-lite"/>
    </source>
</evidence>
<keyword evidence="3" id="KW-1185">Reference proteome</keyword>
<protein>
    <submittedName>
        <fullName evidence="2">Kcna7 protein</fullName>
    </submittedName>
</protein>
<evidence type="ECO:0000313" key="3">
    <source>
        <dbReference type="Proteomes" id="UP000604046"/>
    </source>
</evidence>
<proteinExistence type="predicted"/>
<feature type="compositionally biased region" description="Acidic residues" evidence="1">
    <location>
        <begin position="114"/>
        <end position="128"/>
    </location>
</feature>
<gene>
    <name evidence="2" type="primary">Kcna7</name>
    <name evidence="2" type="ORF">SNAT2548_LOCUS25683</name>
</gene>
<dbReference type="AlphaFoldDB" id="A0A812S4R8"/>
<feature type="compositionally biased region" description="Low complexity" evidence="1">
    <location>
        <begin position="55"/>
        <end position="74"/>
    </location>
</feature>
<accession>A0A812S4R8</accession>
<reference evidence="2" key="1">
    <citation type="submission" date="2021-02" db="EMBL/GenBank/DDBJ databases">
        <authorList>
            <person name="Dougan E. K."/>
            <person name="Rhodes N."/>
            <person name="Thang M."/>
            <person name="Chan C."/>
        </authorList>
    </citation>
    <scope>NUCLEOTIDE SEQUENCE</scope>
</reference>
<name>A0A812S4R8_9DINO</name>
<feature type="compositionally biased region" description="Low complexity" evidence="1">
    <location>
        <begin position="102"/>
        <end position="111"/>
    </location>
</feature>
<sequence>MAKAAEWCESMGPRDLEEISEQDVFPEFADALGLKPLERRRLLKGIQKASGSGGYNSAAPAAPSAGSRLPPSLGPGPAVFVKNTFLDFEPDDSEVLSGLARSSTTPAPASAYQDEGEPEEAVDEDPEESEQAAVLTNPMYKTMTFDAWEQGEAWDWMHNRQSLDALGEQMDQPIEESIPEEAPLMSGPVGMMFIPQEVMPGYAMAVPPPEMCMPGCFAVPMDRFGRFPGAMESMPPALDGSVSSIAVTTTADNNRAQVLQRAFSVSSNVYRIRWTVDARKLKSTDKEAVSPPFDLTFAGGQPVPFKMILRPRVVAQERGGASFRRSRGRGNIQLRCMAESDAAAKPVVTFRLLVGSDKAAKQLKPRGPVSHDFSEKNICGLPAGQDDWDFGKAVDDQTQTFVVCLEILSGSEGRSGA</sequence>
<comment type="caution">
    <text evidence="2">The sequence shown here is derived from an EMBL/GenBank/DDBJ whole genome shotgun (WGS) entry which is preliminary data.</text>
</comment>